<gene>
    <name evidence="1" type="ORF">J2Z60_001832</name>
</gene>
<sequence>MIAYKKTMDAVAKTQEMLLQEREKKKHGIFSWFRK</sequence>
<evidence type="ECO:0000313" key="2">
    <source>
        <dbReference type="Proteomes" id="UP001519292"/>
    </source>
</evidence>
<proteinExistence type="predicted"/>
<keyword evidence="2" id="KW-1185">Reference proteome</keyword>
<evidence type="ECO:0000313" key="1">
    <source>
        <dbReference type="EMBL" id="MBP2058644.1"/>
    </source>
</evidence>
<comment type="caution">
    <text evidence="1">The sequence shown here is derived from an EMBL/GenBank/DDBJ whole genome shotgun (WGS) entry which is preliminary data.</text>
</comment>
<accession>A0ABS4MG29</accession>
<reference evidence="1 2" key="1">
    <citation type="submission" date="2021-03" db="EMBL/GenBank/DDBJ databases">
        <title>Genomic Encyclopedia of Type Strains, Phase IV (KMG-IV): sequencing the most valuable type-strain genomes for metagenomic binning, comparative biology and taxonomic classification.</title>
        <authorList>
            <person name="Goeker M."/>
        </authorList>
    </citation>
    <scope>NUCLEOTIDE SEQUENCE [LARGE SCALE GENOMIC DNA]</scope>
    <source>
        <strain evidence="1 2">DSM 101872</strain>
    </source>
</reference>
<name>A0ABS4MG29_9LACO</name>
<organism evidence="1 2">
    <name type="scientific">Lactobacillus colini</name>
    <dbReference type="NCBI Taxonomy" id="1819254"/>
    <lineage>
        <taxon>Bacteria</taxon>
        <taxon>Bacillati</taxon>
        <taxon>Bacillota</taxon>
        <taxon>Bacilli</taxon>
        <taxon>Lactobacillales</taxon>
        <taxon>Lactobacillaceae</taxon>
        <taxon>Lactobacillus</taxon>
    </lineage>
</organism>
<protein>
    <submittedName>
        <fullName evidence="1">Uncharacterized protein</fullName>
    </submittedName>
</protein>
<dbReference type="EMBL" id="JAGGLU010000012">
    <property type="protein sequence ID" value="MBP2058644.1"/>
    <property type="molecule type" value="Genomic_DNA"/>
</dbReference>
<dbReference type="Proteomes" id="UP001519292">
    <property type="component" value="Unassembled WGS sequence"/>
</dbReference>